<evidence type="ECO:0000256" key="5">
    <source>
        <dbReference type="ARBA" id="ARBA00021779"/>
    </source>
</evidence>
<dbReference type="Gene3D" id="3.20.10.10">
    <property type="entry name" value="D-amino Acid Aminotransferase, subunit A, domain 2"/>
    <property type="match status" value="1"/>
</dbReference>
<dbReference type="GO" id="GO:0047810">
    <property type="term" value="F:D-alanine-2-oxoglutarate aminotransferase activity"/>
    <property type="evidence" value="ECO:0007669"/>
    <property type="project" value="UniProtKB-EC"/>
</dbReference>
<evidence type="ECO:0000256" key="7">
    <source>
        <dbReference type="ARBA" id="ARBA00022679"/>
    </source>
</evidence>
<evidence type="ECO:0000313" key="14">
    <source>
        <dbReference type="Proteomes" id="UP000535838"/>
    </source>
</evidence>
<keyword evidence="7 13" id="KW-0808">Transferase</keyword>
<gene>
    <name evidence="13" type="primary">dat</name>
    <name evidence="13" type="ORF">H7B67_19840</name>
</gene>
<comment type="subunit">
    <text evidence="3">Homodimer.</text>
</comment>
<protein>
    <recommendedName>
        <fullName evidence="5">D-alanine aminotransferase</fullName>
        <ecNumber evidence="4">2.6.1.21</ecNumber>
    </recommendedName>
    <alternativeName>
        <fullName evidence="11">D-amino acid aminotransferase</fullName>
    </alternativeName>
    <alternativeName>
        <fullName evidence="9">D-amino acid transaminase</fullName>
    </alternativeName>
    <alternativeName>
        <fullName evidence="10">D-aspartate aminotransferase</fullName>
    </alternativeName>
</protein>
<keyword evidence="8" id="KW-0663">Pyridoxal phosphate</keyword>
<evidence type="ECO:0000256" key="2">
    <source>
        <dbReference type="ARBA" id="ARBA00009320"/>
    </source>
</evidence>
<reference evidence="13 14" key="1">
    <citation type="submission" date="2020-08" db="EMBL/GenBank/DDBJ databases">
        <title>Cohnella phylogeny.</title>
        <authorList>
            <person name="Dunlap C."/>
        </authorList>
    </citation>
    <scope>NUCLEOTIDE SEQUENCE [LARGE SCALE GENOMIC DNA]</scope>
    <source>
        <strain evidence="13 14">DSM 25241</strain>
    </source>
</reference>
<comment type="caution">
    <text evidence="13">The sequence shown here is derived from an EMBL/GenBank/DDBJ whole genome shotgun (WGS) entry which is preliminary data.</text>
</comment>
<proteinExistence type="inferred from homology"/>
<dbReference type="EMBL" id="JACJVQ010000017">
    <property type="protein sequence ID" value="MBB6636380.1"/>
    <property type="molecule type" value="Genomic_DNA"/>
</dbReference>
<evidence type="ECO:0000256" key="10">
    <source>
        <dbReference type="ARBA" id="ARBA00033316"/>
    </source>
</evidence>
<dbReference type="InterPro" id="IPR001544">
    <property type="entry name" value="Aminotrans_IV"/>
</dbReference>
<dbReference type="NCBIfam" id="TIGR01121">
    <property type="entry name" value="D_amino_aminoT"/>
    <property type="match status" value="1"/>
</dbReference>
<dbReference type="InterPro" id="IPR005784">
    <property type="entry name" value="D_amino_transT"/>
</dbReference>
<keyword evidence="14" id="KW-1185">Reference proteome</keyword>
<dbReference type="PANTHER" id="PTHR42743:SF10">
    <property type="entry name" value="D-ALANINE AMINOTRANSFERASE"/>
    <property type="match status" value="1"/>
</dbReference>
<evidence type="ECO:0000256" key="4">
    <source>
        <dbReference type="ARBA" id="ARBA00012874"/>
    </source>
</evidence>
<name>A0A841T2U4_9BACL</name>
<dbReference type="Pfam" id="PF01063">
    <property type="entry name" value="Aminotran_4"/>
    <property type="match status" value="1"/>
</dbReference>
<dbReference type="GO" id="GO:0008652">
    <property type="term" value="P:amino acid biosynthetic process"/>
    <property type="evidence" value="ECO:0007669"/>
    <property type="project" value="UniProtKB-ARBA"/>
</dbReference>
<sequence>MSSYYLQDERFLPKEEVRISPDDRGYYFGDGFYEVFRVYNGKLYEPEAHFARLTRTSEGIRIPLPYGIEELHAKLKELIALNSLSEGTVYLQITRGSAPRAQPFPAPARPFLHAYTKPLERPLAAMEAGIRAATVEDIRWLRCDYKTLNLLGNVLAKQQALDAGAEEAILHRSGSVTECSASNVMIVKDGIIVTHPADNLILHGVTRAVVLRLARAAELSVEERPFTVEELREADEAFITGTTVEITPVVSVDGRTIGSGSAGPVTRRLQRDFAASIGQ</sequence>
<accession>A0A841T2U4</accession>
<organism evidence="13 14">
    <name type="scientific">Cohnella thailandensis</name>
    <dbReference type="NCBI Taxonomy" id="557557"/>
    <lineage>
        <taxon>Bacteria</taxon>
        <taxon>Bacillati</taxon>
        <taxon>Bacillota</taxon>
        <taxon>Bacilli</taxon>
        <taxon>Bacillales</taxon>
        <taxon>Paenibacillaceae</taxon>
        <taxon>Cohnella</taxon>
    </lineage>
</organism>
<dbReference type="InterPro" id="IPR036038">
    <property type="entry name" value="Aminotransferase-like"/>
</dbReference>
<dbReference type="EC" id="2.6.1.21" evidence="4"/>
<dbReference type="GO" id="GO:0046394">
    <property type="term" value="P:carboxylic acid biosynthetic process"/>
    <property type="evidence" value="ECO:0007669"/>
    <property type="project" value="UniProtKB-ARBA"/>
</dbReference>
<keyword evidence="6 13" id="KW-0032">Aminotransferase</keyword>
<dbReference type="AlphaFoldDB" id="A0A841T2U4"/>
<dbReference type="GO" id="GO:0046416">
    <property type="term" value="P:D-amino acid metabolic process"/>
    <property type="evidence" value="ECO:0007669"/>
    <property type="project" value="InterPro"/>
</dbReference>
<dbReference type="PANTHER" id="PTHR42743">
    <property type="entry name" value="AMINO-ACID AMINOTRANSFERASE"/>
    <property type="match status" value="1"/>
</dbReference>
<evidence type="ECO:0000256" key="6">
    <source>
        <dbReference type="ARBA" id="ARBA00022576"/>
    </source>
</evidence>
<dbReference type="Proteomes" id="UP000535838">
    <property type="component" value="Unassembled WGS sequence"/>
</dbReference>
<dbReference type="Gene3D" id="3.30.470.10">
    <property type="match status" value="1"/>
</dbReference>
<evidence type="ECO:0000256" key="1">
    <source>
        <dbReference type="ARBA" id="ARBA00001933"/>
    </source>
</evidence>
<evidence type="ECO:0000313" key="13">
    <source>
        <dbReference type="EMBL" id="MBB6636380.1"/>
    </source>
</evidence>
<dbReference type="InterPro" id="IPR043131">
    <property type="entry name" value="BCAT-like_N"/>
</dbReference>
<dbReference type="GO" id="GO:0005829">
    <property type="term" value="C:cytosol"/>
    <property type="evidence" value="ECO:0007669"/>
    <property type="project" value="TreeGrafter"/>
</dbReference>
<dbReference type="RefSeq" id="WP_185121588.1">
    <property type="nucleotide sequence ID" value="NZ_JACJVQ010000017.1"/>
</dbReference>
<comment type="cofactor">
    <cofactor evidence="1">
        <name>pyridoxal 5'-phosphate</name>
        <dbReference type="ChEBI" id="CHEBI:597326"/>
    </cofactor>
</comment>
<dbReference type="CDD" id="cd01558">
    <property type="entry name" value="D-AAT_like"/>
    <property type="match status" value="1"/>
</dbReference>
<dbReference type="InterPro" id="IPR043132">
    <property type="entry name" value="BCAT-like_C"/>
</dbReference>
<comment type="similarity">
    <text evidence="2">Belongs to the class-IV pyridoxal-phosphate-dependent aminotransferase family.</text>
</comment>
<dbReference type="GO" id="GO:0030170">
    <property type="term" value="F:pyridoxal phosphate binding"/>
    <property type="evidence" value="ECO:0007669"/>
    <property type="project" value="InterPro"/>
</dbReference>
<evidence type="ECO:0000256" key="3">
    <source>
        <dbReference type="ARBA" id="ARBA00011738"/>
    </source>
</evidence>
<dbReference type="InterPro" id="IPR050571">
    <property type="entry name" value="Class-IV_PLP-Dep_Aminotrnsfr"/>
</dbReference>
<evidence type="ECO:0000256" key="9">
    <source>
        <dbReference type="ARBA" id="ARBA00030138"/>
    </source>
</evidence>
<comment type="catalytic activity">
    <reaction evidence="12">
        <text>D-alanine + 2-oxoglutarate = D-glutamate + pyruvate</text>
        <dbReference type="Rhea" id="RHEA:15869"/>
        <dbReference type="ChEBI" id="CHEBI:15361"/>
        <dbReference type="ChEBI" id="CHEBI:16810"/>
        <dbReference type="ChEBI" id="CHEBI:29986"/>
        <dbReference type="ChEBI" id="CHEBI:57416"/>
        <dbReference type="EC" id="2.6.1.21"/>
    </reaction>
</comment>
<evidence type="ECO:0000256" key="8">
    <source>
        <dbReference type="ARBA" id="ARBA00022898"/>
    </source>
</evidence>
<dbReference type="SUPFAM" id="SSF56752">
    <property type="entry name" value="D-aminoacid aminotransferase-like PLP-dependent enzymes"/>
    <property type="match status" value="1"/>
</dbReference>
<evidence type="ECO:0000256" key="12">
    <source>
        <dbReference type="ARBA" id="ARBA00047911"/>
    </source>
</evidence>
<evidence type="ECO:0000256" key="11">
    <source>
        <dbReference type="ARBA" id="ARBA00033391"/>
    </source>
</evidence>
<dbReference type="FunFam" id="3.20.10.10:FF:000002">
    <property type="entry name" value="D-alanine aminotransferase"/>
    <property type="match status" value="1"/>
</dbReference>